<name>A0A9N8HRU1_9STRA</name>
<organism evidence="2 3">
    <name type="scientific">Seminavis robusta</name>
    <dbReference type="NCBI Taxonomy" id="568900"/>
    <lineage>
        <taxon>Eukaryota</taxon>
        <taxon>Sar</taxon>
        <taxon>Stramenopiles</taxon>
        <taxon>Ochrophyta</taxon>
        <taxon>Bacillariophyta</taxon>
        <taxon>Bacillariophyceae</taxon>
        <taxon>Bacillariophycidae</taxon>
        <taxon>Naviculales</taxon>
        <taxon>Naviculaceae</taxon>
        <taxon>Seminavis</taxon>
    </lineage>
</organism>
<keyword evidence="3" id="KW-1185">Reference proteome</keyword>
<gene>
    <name evidence="2" type="ORF">SEMRO_1439_G272760.1</name>
</gene>
<proteinExistence type="predicted"/>
<accession>A0A9N8HRU1</accession>
<evidence type="ECO:0000313" key="2">
    <source>
        <dbReference type="EMBL" id="CAB9523631.1"/>
    </source>
</evidence>
<evidence type="ECO:0000313" key="3">
    <source>
        <dbReference type="Proteomes" id="UP001153069"/>
    </source>
</evidence>
<reference evidence="2" key="1">
    <citation type="submission" date="2020-06" db="EMBL/GenBank/DDBJ databases">
        <authorList>
            <consortium name="Plant Systems Biology data submission"/>
        </authorList>
    </citation>
    <scope>NUCLEOTIDE SEQUENCE</scope>
    <source>
        <strain evidence="2">D6</strain>
    </source>
</reference>
<dbReference type="EMBL" id="CAICTM010001437">
    <property type="protein sequence ID" value="CAB9523631.1"/>
    <property type="molecule type" value="Genomic_DNA"/>
</dbReference>
<evidence type="ECO:0000256" key="1">
    <source>
        <dbReference type="SAM" id="MobiDB-lite"/>
    </source>
</evidence>
<comment type="caution">
    <text evidence="2">The sequence shown here is derived from an EMBL/GenBank/DDBJ whole genome shotgun (WGS) entry which is preliminary data.</text>
</comment>
<protein>
    <submittedName>
        <fullName evidence="2">Uncharacterized protein</fullName>
    </submittedName>
</protein>
<dbReference type="AlphaFoldDB" id="A0A9N8HRU1"/>
<dbReference type="Proteomes" id="UP001153069">
    <property type="component" value="Unassembled WGS sequence"/>
</dbReference>
<sequence length="441" mass="49392">MRGALLAAETRDSSLADYRDRKIIATDVQPYMTQDFSPREDIHVHDSDCESDDGQLVEEAALNCYFHVVQAFAQKKGYYKKIKSRDFAITRREKPRGSLKGTAFSHVSNIARTKSIEQRRTVTALYMSNWRTRGEAAAADHFEKEYCVFPRWNWNYSCSGEGGVYPSNCPNESFNRHGIKSICADCAKNASLTHFLVHTARSLLKDDSHSRSDSATIEFPVTCSRLMVSITGFMREGIDIIEMGGVDGSGRATGWLGNIRHKIGIPLDQHRVRLINAALDGDSRPFLKMHKGASQDTIADAMVSGTVVKSQARGSTVHMYQSGLAVGNKRRCLPKMLESFESFLCTLQYQQLVNVVTYLRLSPFGDDISLYVRAKTEEELVNLLVAFYDNTLSYREMLSKGTTTYSHVRTIVDRIRVAGSGKENNTDNDTSGFEGLQRALL</sequence>
<feature type="region of interest" description="Disordered" evidence="1">
    <location>
        <begin position="422"/>
        <end position="441"/>
    </location>
</feature>